<sequence>GQKQPKRVFFSDRNGINAVRRYDALDAIYSQTPANRGARLSWNQLLNCGVTCGAVVSVSFLFLALQTTHCSTKILNSCTTSS</sequence>
<name>A0A1A7YRN3_9TELE</name>
<organism evidence="2">
    <name type="scientific">Iconisemion striatum</name>
    <dbReference type="NCBI Taxonomy" id="60296"/>
    <lineage>
        <taxon>Eukaryota</taxon>
        <taxon>Metazoa</taxon>
        <taxon>Chordata</taxon>
        <taxon>Craniata</taxon>
        <taxon>Vertebrata</taxon>
        <taxon>Euteleostomi</taxon>
        <taxon>Actinopterygii</taxon>
        <taxon>Neopterygii</taxon>
        <taxon>Teleostei</taxon>
        <taxon>Neoteleostei</taxon>
        <taxon>Acanthomorphata</taxon>
        <taxon>Ovalentaria</taxon>
        <taxon>Atherinomorphae</taxon>
        <taxon>Cyprinodontiformes</taxon>
        <taxon>Nothobranchiidae</taxon>
        <taxon>Iconisemion</taxon>
    </lineage>
</organism>
<gene>
    <name evidence="2" type="primary">Nfu_g_1_026112</name>
</gene>
<feature type="transmembrane region" description="Helical" evidence="1">
    <location>
        <begin position="45"/>
        <end position="65"/>
    </location>
</feature>
<accession>A0A1A7YRN3</accession>
<dbReference type="AlphaFoldDB" id="A0A1A7YRN3"/>
<feature type="non-terminal residue" evidence="2">
    <location>
        <position position="1"/>
    </location>
</feature>
<reference evidence="2" key="2">
    <citation type="submission" date="2016-06" db="EMBL/GenBank/DDBJ databases">
        <title>The genome of a short-lived fish provides insights into sex chromosome evolution and the genetic control of aging.</title>
        <authorList>
            <person name="Reichwald K."/>
            <person name="Felder M."/>
            <person name="Petzold A."/>
            <person name="Koch P."/>
            <person name="Groth M."/>
            <person name="Platzer M."/>
        </authorList>
    </citation>
    <scope>NUCLEOTIDE SEQUENCE</scope>
    <source>
        <tissue evidence="2">Brain</tissue>
    </source>
</reference>
<keyword evidence="1" id="KW-1133">Transmembrane helix</keyword>
<protein>
    <submittedName>
        <fullName evidence="2">Uncharacterized protein</fullName>
    </submittedName>
</protein>
<evidence type="ECO:0000313" key="2">
    <source>
        <dbReference type="EMBL" id="SBP32856.1"/>
    </source>
</evidence>
<evidence type="ECO:0000256" key="1">
    <source>
        <dbReference type="SAM" id="Phobius"/>
    </source>
</evidence>
<keyword evidence="1" id="KW-0472">Membrane</keyword>
<reference evidence="2" key="1">
    <citation type="submission" date="2016-05" db="EMBL/GenBank/DDBJ databases">
        <authorList>
            <person name="Lavstsen T."/>
            <person name="Jespersen J.S."/>
        </authorList>
    </citation>
    <scope>NUCLEOTIDE SEQUENCE</scope>
    <source>
        <tissue evidence="2">Brain</tissue>
    </source>
</reference>
<keyword evidence="1" id="KW-0812">Transmembrane</keyword>
<dbReference type="EMBL" id="HADX01010624">
    <property type="protein sequence ID" value="SBP32856.1"/>
    <property type="molecule type" value="Transcribed_RNA"/>
</dbReference>
<proteinExistence type="predicted"/>
<feature type="non-terminal residue" evidence="2">
    <location>
        <position position="82"/>
    </location>
</feature>